<dbReference type="AlphaFoldDB" id="A0A6I2L885"/>
<sequence>MTAEAFTFISFEDGLARIAQARNELGWSEKHVGVLRSRDPAAARLRESLRSVPV</sequence>
<evidence type="ECO:0000313" key="1">
    <source>
        <dbReference type="EMBL" id="MRW94445.1"/>
    </source>
</evidence>
<keyword evidence="2" id="KW-1185">Reference proteome</keyword>
<dbReference type="Proteomes" id="UP000433309">
    <property type="component" value="Unassembled WGS sequence"/>
</dbReference>
<comment type="caution">
    <text evidence="1">The sequence shown here is derived from an EMBL/GenBank/DDBJ whole genome shotgun (WGS) entry which is preliminary data.</text>
</comment>
<reference evidence="1 2" key="1">
    <citation type="submission" date="2019-11" db="EMBL/GenBank/DDBJ databases">
        <title>Novel species isolated from a subtropical stream in China.</title>
        <authorList>
            <person name="Lu H."/>
        </authorList>
    </citation>
    <scope>NUCLEOTIDE SEQUENCE [LARGE SCALE GENOMIC DNA]</scope>
    <source>
        <strain evidence="1 2">FT80W</strain>
    </source>
</reference>
<dbReference type="EMBL" id="WKJK01000027">
    <property type="protein sequence ID" value="MRW94445.1"/>
    <property type="molecule type" value="Genomic_DNA"/>
</dbReference>
<dbReference type="RefSeq" id="WP_154383319.1">
    <property type="nucleotide sequence ID" value="NZ_WKJK01000027.1"/>
</dbReference>
<name>A0A6I2L885_9BURK</name>
<protein>
    <submittedName>
        <fullName evidence="1">Uncharacterized protein</fullName>
    </submittedName>
</protein>
<proteinExistence type="predicted"/>
<accession>A0A6I2L885</accession>
<evidence type="ECO:0000313" key="2">
    <source>
        <dbReference type="Proteomes" id="UP000433309"/>
    </source>
</evidence>
<organism evidence="1 2">
    <name type="scientific">Duganella guangzhouensis</name>
    <dbReference type="NCBI Taxonomy" id="2666084"/>
    <lineage>
        <taxon>Bacteria</taxon>
        <taxon>Pseudomonadati</taxon>
        <taxon>Pseudomonadota</taxon>
        <taxon>Betaproteobacteria</taxon>
        <taxon>Burkholderiales</taxon>
        <taxon>Oxalobacteraceae</taxon>
        <taxon>Telluria group</taxon>
        <taxon>Duganella</taxon>
    </lineage>
</organism>
<gene>
    <name evidence="1" type="ORF">GJ699_31190</name>
</gene>